<protein>
    <submittedName>
        <fullName evidence="1">Uncharacterized protein</fullName>
    </submittedName>
</protein>
<sequence>MLDASTRISTRVRRWWASLLFGRHLRRHRPCKHGASRVPFGFIAGDSAVKSTVVRSSTSTTTSSRSRQGCSHHLALLGRPRDPRGCGANAKGPRIQDGCDRDFPMYSVAGPPLQRYLARLAVEQLERRPHTPFITHRQGGPRPPRASCSWLERHGGEENLCTYAEDDGCAALRCSSLLFAACDIYIRLDVRLVASSSALVPSSSSRTS</sequence>
<organism evidence="1 2">
    <name type="scientific">Emericellopsis atlantica</name>
    <dbReference type="NCBI Taxonomy" id="2614577"/>
    <lineage>
        <taxon>Eukaryota</taxon>
        <taxon>Fungi</taxon>
        <taxon>Dikarya</taxon>
        <taxon>Ascomycota</taxon>
        <taxon>Pezizomycotina</taxon>
        <taxon>Sordariomycetes</taxon>
        <taxon>Hypocreomycetidae</taxon>
        <taxon>Hypocreales</taxon>
        <taxon>Bionectriaceae</taxon>
        <taxon>Emericellopsis</taxon>
    </lineage>
</organism>
<evidence type="ECO:0000313" key="2">
    <source>
        <dbReference type="Proteomes" id="UP000887229"/>
    </source>
</evidence>
<dbReference type="EMBL" id="MU251265">
    <property type="protein sequence ID" value="KAG9251881.1"/>
    <property type="molecule type" value="Genomic_DNA"/>
</dbReference>
<reference evidence="1" key="1">
    <citation type="journal article" date="2021" name="IMA Fungus">
        <title>Genomic characterization of three marine fungi, including Emericellopsis atlantica sp. nov. with signatures of a generalist lifestyle and marine biomass degradation.</title>
        <authorList>
            <person name="Hagestad O.C."/>
            <person name="Hou L."/>
            <person name="Andersen J.H."/>
            <person name="Hansen E.H."/>
            <person name="Altermark B."/>
            <person name="Li C."/>
            <person name="Kuhnert E."/>
            <person name="Cox R.J."/>
            <person name="Crous P.W."/>
            <person name="Spatafora J.W."/>
            <person name="Lail K."/>
            <person name="Amirebrahimi M."/>
            <person name="Lipzen A."/>
            <person name="Pangilinan J."/>
            <person name="Andreopoulos W."/>
            <person name="Hayes R.D."/>
            <person name="Ng V."/>
            <person name="Grigoriev I.V."/>
            <person name="Jackson S.A."/>
            <person name="Sutton T.D.S."/>
            <person name="Dobson A.D.W."/>
            <person name="Rama T."/>
        </authorList>
    </citation>
    <scope>NUCLEOTIDE SEQUENCE</scope>
    <source>
        <strain evidence="1">TS7</strain>
    </source>
</reference>
<evidence type="ECO:0000313" key="1">
    <source>
        <dbReference type="EMBL" id="KAG9251881.1"/>
    </source>
</evidence>
<dbReference type="Proteomes" id="UP000887229">
    <property type="component" value="Unassembled WGS sequence"/>
</dbReference>
<accession>A0A9P8CNM6</accession>
<dbReference type="GeneID" id="70289437"/>
<comment type="caution">
    <text evidence="1">The sequence shown here is derived from an EMBL/GenBank/DDBJ whole genome shotgun (WGS) entry which is preliminary data.</text>
</comment>
<keyword evidence="2" id="KW-1185">Reference proteome</keyword>
<dbReference type="AlphaFoldDB" id="A0A9P8CNM6"/>
<gene>
    <name evidence="1" type="ORF">F5Z01DRAFT_255199</name>
</gene>
<name>A0A9P8CNM6_9HYPO</name>
<dbReference type="RefSeq" id="XP_046115805.1">
    <property type="nucleotide sequence ID" value="XM_046258534.1"/>
</dbReference>
<proteinExistence type="predicted"/>